<evidence type="ECO:0000313" key="3">
    <source>
        <dbReference type="Proteomes" id="UP000199611"/>
    </source>
</evidence>
<organism evidence="2 3">
    <name type="scientific">Thermodesulforhabdus norvegica</name>
    <dbReference type="NCBI Taxonomy" id="39841"/>
    <lineage>
        <taxon>Bacteria</taxon>
        <taxon>Pseudomonadati</taxon>
        <taxon>Thermodesulfobacteriota</taxon>
        <taxon>Syntrophobacteria</taxon>
        <taxon>Syntrophobacterales</taxon>
        <taxon>Thermodesulforhabdaceae</taxon>
        <taxon>Thermodesulforhabdus</taxon>
    </lineage>
</organism>
<dbReference type="EMBL" id="FOUU01000011">
    <property type="protein sequence ID" value="SFN03418.1"/>
    <property type="molecule type" value="Genomic_DNA"/>
</dbReference>
<name>A0A1I4VQ84_9BACT</name>
<dbReference type="Proteomes" id="UP000199611">
    <property type="component" value="Unassembled WGS sequence"/>
</dbReference>
<dbReference type="STRING" id="39841.SAMN05660836_02397"/>
<dbReference type="OrthoDB" id="5455132at2"/>
<gene>
    <name evidence="2" type="ORF">SAMN05660836_02397</name>
</gene>
<sequence>MSGVRVLLLLVFIGLLGLYTGTAFSGKSRSPEEMGGWEPGSEYNKLYVPEDREKFKGTVLEVKEVVPMPGMSPGVALVVRDRDGEEVTVHVGPRWFIDPATMGIHRGDQVKVYGVWAEVDGQDVFIASKIKKGEHFELKVRRTRDGMPYWAMSPEELEKERSDQ</sequence>
<dbReference type="InterPro" id="IPR058837">
    <property type="entry name" value="MamS_MamX_dom"/>
</dbReference>
<dbReference type="AlphaFoldDB" id="A0A1I4VQ84"/>
<protein>
    <recommendedName>
        <fullName evidence="1">Magnetosome protein MamS/MamX domain-containing protein</fullName>
    </recommendedName>
</protein>
<reference evidence="2 3" key="1">
    <citation type="submission" date="2016-10" db="EMBL/GenBank/DDBJ databases">
        <authorList>
            <person name="de Groot N.N."/>
        </authorList>
    </citation>
    <scope>NUCLEOTIDE SEQUENCE [LARGE SCALE GENOMIC DNA]</scope>
    <source>
        <strain evidence="2 3">DSM 9990</strain>
    </source>
</reference>
<dbReference type="RefSeq" id="WP_093396082.1">
    <property type="nucleotide sequence ID" value="NZ_FOUU01000011.1"/>
</dbReference>
<feature type="domain" description="Magnetosome protein MamS/MamX" evidence="1">
    <location>
        <begin position="53"/>
        <end position="135"/>
    </location>
</feature>
<evidence type="ECO:0000313" key="2">
    <source>
        <dbReference type="EMBL" id="SFN03418.1"/>
    </source>
</evidence>
<dbReference type="Pfam" id="PF26390">
    <property type="entry name" value="MamS_MamX"/>
    <property type="match status" value="1"/>
</dbReference>
<keyword evidence="3" id="KW-1185">Reference proteome</keyword>
<accession>A0A1I4VQ84</accession>
<proteinExistence type="predicted"/>
<evidence type="ECO:0000259" key="1">
    <source>
        <dbReference type="Pfam" id="PF26390"/>
    </source>
</evidence>